<dbReference type="OrthoDB" id="10373474at2759"/>
<dbReference type="VEuPathDB" id="FungiDB:SDRG_11307"/>
<dbReference type="RefSeq" id="XP_008615561.1">
    <property type="nucleotide sequence ID" value="XM_008617339.1"/>
</dbReference>
<gene>
    <name evidence="1" type="ORF">SDRG_11307</name>
</gene>
<protein>
    <submittedName>
        <fullName evidence="1">Uncharacterized protein</fullName>
    </submittedName>
</protein>
<proteinExistence type="predicted"/>
<dbReference type="GeneID" id="19952034"/>
<evidence type="ECO:0000313" key="1">
    <source>
        <dbReference type="EMBL" id="EQC31122.1"/>
    </source>
</evidence>
<dbReference type="AlphaFoldDB" id="T0RMB4"/>
<dbReference type="STRING" id="1156394.T0RMB4"/>
<organism evidence="1 2">
    <name type="scientific">Saprolegnia diclina (strain VS20)</name>
    <dbReference type="NCBI Taxonomy" id="1156394"/>
    <lineage>
        <taxon>Eukaryota</taxon>
        <taxon>Sar</taxon>
        <taxon>Stramenopiles</taxon>
        <taxon>Oomycota</taxon>
        <taxon>Saprolegniomycetes</taxon>
        <taxon>Saprolegniales</taxon>
        <taxon>Saprolegniaceae</taxon>
        <taxon>Saprolegnia</taxon>
    </lineage>
</organism>
<name>T0RMB4_SAPDV</name>
<sequence length="297" mass="32764">MAITSFYSFADLEPALQHRAVQAAIADIEGRYNMVNFAQIMTNLTIVAQLLATAFAGSKGHVCNTAVLMRTCNYQTLVKDMQLTCASFVRGCIKALQDFQTALELMNDDQSGEALEVLAMTRNIAVTMAGKASELVTKSVDMSNLAKHTAEQARDELDAHKDAKEREMTMHVARAKDQAVQSLEVAVRSLAQVKTVFENTRVYWETVKVNSEELADPALKKMTIFKAKPALLKQQLNKKWCEWLVLAKINNSAAVGMISVAQQVDYVMCNLPTTAEAKQRLPALIYKIQAQLGITGS</sequence>
<accession>T0RMB4</accession>
<dbReference type="PANTHER" id="PTHR37508">
    <property type="entry name" value="TRANSMEMBRANE PROTEIN"/>
    <property type="match status" value="1"/>
</dbReference>
<dbReference type="EMBL" id="JH767171">
    <property type="protein sequence ID" value="EQC31122.1"/>
    <property type="molecule type" value="Genomic_DNA"/>
</dbReference>
<dbReference type="PANTHER" id="PTHR37508:SF1">
    <property type="entry name" value="TRANSMEMBRANE PROTEIN"/>
    <property type="match status" value="1"/>
</dbReference>
<reference evidence="1 2" key="1">
    <citation type="submission" date="2012-04" db="EMBL/GenBank/DDBJ databases">
        <title>The Genome Sequence of Saprolegnia declina VS20.</title>
        <authorList>
            <consortium name="The Broad Institute Genome Sequencing Platform"/>
            <person name="Russ C."/>
            <person name="Nusbaum C."/>
            <person name="Tyler B."/>
            <person name="van West P."/>
            <person name="Dieguez-Uribeondo J."/>
            <person name="de Bruijn I."/>
            <person name="Tripathy S."/>
            <person name="Jiang R."/>
            <person name="Young S.K."/>
            <person name="Zeng Q."/>
            <person name="Gargeya S."/>
            <person name="Fitzgerald M."/>
            <person name="Haas B."/>
            <person name="Abouelleil A."/>
            <person name="Alvarado L."/>
            <person name="Arachchi H.M."/>
            <person name="Berlin A."/>
            <person name="Chapman S.B."/>
            <person name="Goldberg J."/>
            <person name="Griggs A."/>
            <person name="Gujja S."/>
            <person name="Hansen M."/>
            <person name="Howarth C."/>
            <person name="Imamovic A."/>
            <person name="Larimer J."/>
            <person name="McCowen C."/>
            <person name="Montmayeur A."/>
            <person name="Murphy C."/>
            <person name="Neiman D."/>
            <person name="Pearson M."/>
            <person name="Priest M."/>
            <person name="Roberts A."/>
            <person name="Saif S."/>
            <person name="Shea T."/>
            <person name="Sisk P."/>
            <person name="Sykes S."/>
            <person name="Wortman J."/>
            <person name="Nusbaum C."/>
            <person name="Birren B."/>
        </authorList>
    </citation>
    <scope>NUCLEOTIDE SEQUENCE [LARGE SCALE GENOMIC DNA]</scope>
    <source>
        <strain evidence="1 2">VS20</strain>
    </source>
</reference>
<dbReference type="InParanoid" id="T0RMB4"/>
<keyword evidence="2" id="KW-1185">Reference proteome</keyword>
<evidence type="ECO:0000313" key="2">
    <source>
        <dbReference type="Proteomes" id="UP000030762"/>
    </source>
</evidence>
<dbReference type="Proteomes" id="UP000030762">
    <property type="component" value="Unassembled WGS sequence"/>
</dbReference>